<dbReference type="PANTHER" id="PTHR14239">
    <property type="entry name" value="DUDULIN-RELATED"/>
    <property type="match status" value="1"/>
</dbReference>
<evidence type="ECO:0000259" key="2">
    <source>
        <dbReference type="Pfam" id="PF03807"/>
    </source>
</evidence>
<dbReference type="GO" id="GO:0016491">
    <property type="term" value="F:oxidoreductase activity"/>
    <property type="evidence" value="ECO:0007669"/>
    <property type="project" value="UniProtKB-KW"/>
</dbReference>
<reference evidence="3 4" key="1">
    <citation type="submission" date="2015-10" db="EMBL/GenBank/DDBJ databases">
        <title>Chryseobacterium aquaticum genome.</title>
        <authorList>
            <person name="Newman J.D."/>
            <person name="Ferguson M.B."/>
            <person name="Miller J.R."/>
        </authorList>
    </citation>
    <scope>NUCLEOTIDE SEQUENCE [LARGE SCALE GENOMIC DNA]</scope>
    <source>
        <strain evidence="3 4">KCTC 12483</strain>
    </source>
</reference>
<evidence type="ECO:0000256" key="1">
    <source>
        <dbReference type="ARBA" id="ARBA00023002"/>
    </source>
</evidence>
<dbReference type="Gene3D" id="3.40.50.720">
    <property type="entry name" value="NAD(P)-binding Rossmann-like Domain"/>
    <property type="match status" value="1"/>
</dbReference>
<dbReference type="STRING" id="452084.AR438_05395"/>
<organism evidence="3 4">
    <name type="scientific">Chryseobacterium aquaticum</name>
    <dbReference type="NCBI Taxonomy" id="452084"/>
    <lineage>
        <taxon>Bacteria</taxon>
        <taxon>Pseudomonadati</taxon>
        <taxon>Bacteroidota</taxon>
        <taxon>Flavobacteriia</taxon>
        <taxon>Flavobacteriales</taxon>
        <taxon>Weeksellaceae</taxon>
        <taxon>Chryseobacterium group</taxon>
        <taxon>Chryseobacterium</taxon>
    </lineage>
</organism>
<dbReference type="SUPFAM" id="SSF51735">
    <property type="entry name" value="NAD(P)-binding Rossmann-fold domains"/>
    <property type="match status" value="1"/>
</dbReference>
<proteinExistence type="predicted"/>
<name>A0A0Q3LTU1_9FLAO</name>
<accession>A0A0Q3LTU1</accession>
<keyword evidence="4" id="KW-1185">Reference proteome</keyword>
<sequence>MKLAFIGIGNVGFAIADNLQKKGHEIIVANNDPTSETVKKALAQNPNFSVNTIQEAVNQAELIFLATPFNANEEILKDLKFGGKILIDCTNPVGAGISHGLKSEVSGSEKVQEYAPDAKVVKAFTIYGFENFIDSSYPSYNVKPLMMIAGNDAEAKSIVTIMSTDMGFETLDTGNLDQALHLEHMTLLWVKMVRRDGHHPNFVWAKLER</sequence>
<dbReference type="InterPro" id="IPR051267">
    <property type="entry name" value="STEAP_metalloreductase"/>
</dbReference>
<gene>
    <name evidence="3" type="ORF">AR438_05395</name>
</gene>
<keyword evidence="1" id="KW-0560">Oxidoreductase</keyword>
<protein>
    <recommendedName>
        <fullName evidence="2">Pyrroline-5-carboxylate reductase catalytic N-terminal domain-containing protein</fullName>
    </recommendedName>
</protein>
<feature type="domain" description="Pyrroline-5-carboxylate reductase catalytic N-terminal" evidence="2">
    <location>
        <begin position="2"/>
        <end position="92"/>
    </location>
</feature>
<dbReference type="EMBL" id="LLYZ01000003">
    <property type="protein sequence ID" value="KQK26753.1"/>
    <property type="molecule type" value="Genomic_DNA"/>
</dbReference>
<dbReference type="Pfam" id="PF03807">
    <property type="entry name" value="F420_oxidored"/>
    <property type="match status" value="1"/>
</dbReference>
<comment type="caution">
    <text evidence="3">The sequence shown here is derived from an EMBL/GenBank/DDBJ whole genome shotgun (WGS) entry which is preliminary data.</text>
</comment>
<dbReference type="Proteomes" id="UP000051682">
    <property type="component" value="Unassembled WGS sequence"/>
</dbReference>
<dbReference type="InterPro" id="IPR028939">
    <property type="entry name" value="P5C_Rdtase_cat_N"/>
</dbReference>
<evidence type="ECO:0000313" key="3">
    <source>
        <dbReference type="EMBL" id="KQK26753.1"/>
    </source>
</evidence>
<evidence type="ECO:0000313" key="4">
    <source>
        <dbReference type="Proteomes" id="UP000051682"/>
    </source>
</evidence>
<dbReference type="InterPro" id="IPR036291">
    <property type="entry name" value="NAD(P)-bd_dom_sf"/>
</dbReference>
<dbReference type="OrthoDB" id="663900at2"/>
<dbReference type="AlphaFoldDB" id="A0A0Q3LTU1"/>